<reference evidence="3" key="1">
    <citation type="submission" date="2018-06" db="EMBL/GenBank/DDBJ databases">
        <authorList>
            <person name="Zhirakovskaya E."/>
        </authorList>
    </citation>
    <scope>NUCLEOTIDE SEQUENCE</scope>
</reference>
<feature type="non-terminal residue" evidence="3">
    <location>
        <position position="1"/>
    </location>
</feature>
<dbReference type="PANTHER" id="PTHR30576:SF10">
    <property type="entry name" value="SLL5057 PROTEIN"/>
    <property type="match status" value="1"/>
</dbReference>
<name>A0A3B1DGF5_9ZZZZ</name>
<dbReference type="EMBL" id="UOGI01000239">
    <property type="protein sequence ID" value="VAX34010.1"/>
    <property type="molecule type" value="Genomic_DNA"/>
</dbReference>
<keyword evidence="1" id="KW-0472">Membrane</keyword>
<gene>
    <name evidence="3" type="ORF">MNBD_NITROSPIRAE03-211</name>
</gene>
<dbReference type="EC" id="2.7.8.6" evidence="3"/>
<dbReference type="InterPro" id="IPR003362">
    <property type="entry name" value="Bact_transf"/>
</dbReference>
<dbReference type="AlphaFoldDB" id="A0A3B1DGF5"/>
<keyword evidence="3" id="KW-0808">Transferase</keyword>
<evidence type="ECO:0000259" key="2">
    <source>
        <dbReference type="Pfam" id="PF02397"/>
    </source>
</evidence>
<accession>A0A3B1DGF5</accession>
<dbReference type="GO" id="GO:0047360">
    <property type="term" value="F:undecaprenyl-phosphate galactose phosphotransferase activity"/>
    <property type="evidence" value="ECO:0007669"/>
    <property type="project" value="UniProtKB-EC"/>
</dbReference>
<keyword evidence="1" id="KW-1133">Transmembrane helix</keyword>
<feature type="transmembrane region" description="Helical" evidence="1">
    <location>
        <begin position="96"/>
        <end position="117"/>
    </location>
</feature>
<keyword evidence="1" id="KW-0812">Transmembrane</keyword>
<protein>
    <submittedName>
        <fullName evidence="3">Undecaprenyl-phosphate galactosephosphotransferase</fullName>
        <ecNumber evidence="3">2.7.8.6</ecNumber>
    </submittedName>
</protein>
<proteinExistence type="predicted"/>
<organism evidence="3">
    <name type="scientific">hydrothermal vent metagenome</name>
    <dbReference type="NCBI Taxonomy" id="652676"/>
    <lineage>
        <taxon>unclassified sequences</taxon>
        <taxon>metagenomes</taxon>
        <taxon>ecological metagenomes</taxon>
    </lineage>
</organism>
<evidence type="ECO:0000313" key="3">
    <source>
        <dbReference type="EMBL" id="VAX34010.1"/>
    </source>
</evidence>
<dbReference type="Pfam" id="PF02397">
    <property type="entry name" value="Bac_transf"/>
    <property type="match status" value="1"/>
</dbReference>
<evidence type="ECO:0000256" key="1">
    <source>
        <dbReference type="SAM" id="Phobius"/>
    </source>
</evidence>
<dbReference type="PANTHER" id="PTHR30576">
    <property type="entry name" value="COLANIC BIOSYNTHESIS UDP-GLUCOSE LIPID CARRIER TRANSFERASE"/>
    <property type="match status" value="1"/>
</dbReference>
<feature type="domain" description="Bacterial sugar transferase" evidence="2">
    <location>
        <begin position="91"/>
        <end position="291"/>
    </location>
</feature>
<sequence>TREIDLKGWYEYNSVMGVIFTEINGNDKDSLRQKMDNHLCRVLDRGQISGIKISWHVFPEEDVKQKAEADMELYPDLEKRDESKRPALFLKRTTDIIGGLLGILLFSPFFIILPLLVKFTSEGPVFFRQERVGRYGKKFTFLKFRSMHINSDPAIHKEYTRKLISGQQDAKGADGEGNCSYKIKDDPRVTPIGRFLRKSSMDELPQFFNVLKGEMSLVGPRPPIPYELESYDIWHRRRLLEIKPGITGIWQVHGRSSTTFDEMVRMDIKYIREWSIWMDIKLLLKTPWVILTGKGAY</sequence>